<dbReference type="Gene3D" id="3.30.559.10">
    <property type="entry name" value="Chloramphenicol acetyltransferase-like domain"/>
    <property type="match status" value="1"/>
</dbReference>
<sequence length="419" mass="45377">MAEIVNMPRLGLNEDTSILGEWFVSENDSVAKGDALFSIETDKSSMDVYAETEGTVLKCFYEPYDVVPVMTPVCVIGQPGEDISNISPAKGAAETVEEAPVSVPAVPGGAGAAQKDFAASVPETAPQGFLSPRARQLAEVNGVKVTGILPSGAEGRIIEADIIHAMQAVPEKENKPTDFGIEQPDTGLSDRKGSRIEKIPTIRRTIAKNMMDSLRNTAQLTNHMTYNASSIQRYREWLKLAPGDEKNITITDMILFATAKTLAQFNYMNAHMLNDAEMEYFDDVYLGCAVDTERGLMVPTVPKAQTLSLVELSRKVKELAAKCRGGSILPEEMIGATFTVSNLGGLGVTDFTPILNPPQIGILGVGNIEYAVKKTNEGILYYPAGHLSLTYDHRAVDGAPASRFLQAVCKNLEQFEQLI</sequence>
<proteinExistence type="inferred from homology"/>
<dbReference type="CDD" id="cd06849">
    <property type="entry name" value="lipoyl_domain"/>
    <property type="match status" value="1"/>
</dbReference>
<dbReference type="PROSITE" id="PS00189">
    <property type="entry name" value="LIPOYL"/>
    <property type="match status" value="1"/>
</dbReference>
<dbReference type="Pfam" id="PF00364">
    <property type="entry name" value="Biotin_lipoyl"/>
    <property type="match status" value="1"/>
</dbReference>
<evidence type="ECO:0000256" key="1">
    <source>
        <dbReference type="ARBA" id="ARBA00001938"/>
    </source>
</evidence>
<keyword evidence="5 6" id="KW-0012">Acyltransferase</keyword>
<organism evidence="10 11">
    <name type="scientific">Christensenella tenuis</name>
    <dbReference type="NCBI Taxonomy" id="2763033"/>
    <lineage>
        <taxon>Bacteria</taxon>
        <taxon>Bacillati</taxon>
        <taxon>Bacillota</taxon>
        <taxon>Clostridia</taxon>
        <taxon>Christensenellales</taxon>
        <taxon>Christensenellaceae</taxon>
        <taxon>Christensenella</taxon>
    </lineage>
</organism>
<evidence type="ECO:0000256" key="7">
    <source>
        <dbReference type="SAM" id="MobiDB-lite"/>
    </source>
</evidence>
<evidence type="ECO:0000256" key="6">
    <source>
        <dbReference type="RuleBase" id="RU003423"/>
    </source>
</evidence>
<protein>
    <recommendedName>
        <fullName evidence="6">Dihydrolipoamide acetyltransferase component of pyruvate dehydrogenase complex</fullName>
        <ecNumber evidence="6">2.3.1.-</ecNumber>
    </recommendedName>
</protein>
<dbReference type="PROSITE" id="PS51826">
    <property type="entry name" value="PSBD"/>
    <property type="match status" value="1"/>
</dbReference>
<dbReference type="SUPFAM" id="SSF52777">
    <property type="entry name" value="CoA-dependent acyltransferases"/>
    <property type="match status" value="1"/>
</dbReference>
<dbReference type="Gene3D" id="4.10.320.10">
    <property type="entry name" value="E3-binding domain"/>
    <property type="match status" value="1"/>
</dbReference>
<dbReference type="EMBL" id="JACOON010000007">
    <property type="protein sequence ID" value="MBC5649204.1"/>
    <property type="molecule type" value="Genomic_DNA"/>
</dbReference>
<evidence type="ECO:0000313" key="10">
    <source>
        <dbReference type="EMBL" id="MBC5649204.1"/>
    </source>
</evidence>
<dbReference type="InterPro" id="IPR011053">
    <property type="entry name" value="Single_hybrid_motif"/>
</dbReference>
<dbReference type="InterPro" id="IPR023213">
    <property type="entry name" value="CAT-like_dom_sf"/>
</dbReference>
<comment type="caution">
    <text evidence="10">The sequence shown here is derived from an EMBL/GenBank/DDBJ whole genome shotgun (WGS) entry which is preliminary data.</text>
</comment>
<dbReference type="Proteomes" id="UP000606889">
    <property type="component" value="Unassembled WGS sequence"/>
</dbReference>
<keyword evidence="4 6" id="KW-0450">Lipoyl</keyword>
<accession>A0ABR7EJ83</accession>
<dbReference type="PANTHER" id="PTHR43178">
    <property type="entry name" value="DIHYDROLIPOAMIDE ACETYLTRANSFERASE COMPONENT OF PYRUVATE DEHYDROGENASE COMPLEX"/>
    <property type="match status" value="1"/>
</dbReference>
<name>A0ABR7EJ83_9FIRM</name>
<feature type="domain" description="Lipoyl-binding" evidence="8">
    <location>
        <begin position="2"/>
        <end position="77"/>
    </location>
</feature>
<dbReference type="Pfam" id="PF00198">
    <property type="entry name" value="2-oxoacid_dh"/>
    <property type="match status" value="1"/>
</dbReference>
<feature type="domain" description="Peripheral subunit-binding (PSBD)" evidence="9">
    <location>
        <begin position="129"/>
        <end position="166"/>
    </location>
</feature>
<dbReference type="InterPro" id="IPR036625">
    <property type="entry name" value="E3-bd_dom_sf"/>
</dbReference>
<dbReference type="EC" id="2.3.1.-" evidence="6"/>
<evidence type="ECO:0000256" key="5">
    <source>
        <dbReference type="ARBA" id="ARBA00023315"/>
    </source>
</evidence>
<comment type="similarity">
    <text evidence="2 6">Belongs to the 2-oxoacid dehydrogenase family.</text>
</comment>
<dbReference type="Pfam" id="PF02817">
    <property type="entry name" value="E3_binding"/>
    <property type="match status" value="1"/>
</dbReference>
<keyword evidence="3 6" id="KW-0808">Transferase</keyword>
<feature type="region of interest" description="Disordered" evidence="7">
    <location>
        <begin position="173"/>
        <end position="192"/>
    </location>
</feature>
<dbReference type="SUPFAM" id="SSF47005">
    <property type="entry name" value="Peripheral subunit-binding domain of 2-oxo acid dehydrogenase complex"/>
    <property type="match status" value="1"/>
</dbReference>
<evidence type="ECO:0000259" key="8">
    <source>
        <dbReference type="PROSITE" id="PS50968"/>
    </source>
</evidence>
<keyword evidence="11" id="KW-1185">Reference proteome</keyword>
<dbReference type="PROSITE" id="PS50968">
    <property type="entry name" value="BIOTINYL_LIPOYL"/>
    <property type="match status" value="1"/>
</dbReference>
<evidence type="ECO:0000259" key="9">
    <source>
        <dbReference type="PROSITE" id="PS51826"/>
    </source>
</evidence>
<dbReference type="PANTHER" id="PTHR43178:SF5">
    <property type="entry name" value="LIPOAMIDE ACYLTRANSFERASE COMPONENT OF BRANCHED-CHAIN ALPHA-KETO ACID DEHYDROGENASE COMPLEX, MITOCHONDRIAL"/>
    <property type="match status" value="1"/>
</dbReference>
<evidence type="ECO:0000256" key="3">
    <source>
        <dbReference type="ARBA" id="ARBA00022679"/>
    </source>
</evidence>
<dbReference type="InterPro" id="IPR050743">
    <property type="entry name" value="2-oxoacid_DH_E2_comp"/>
</dbReference>
<dbReference type="SUPFAM" id="SSF51230">
    <property type="entry name" value="Single hybrid motif"/>
    <property type="match status" value="1"/>
</dbReference>
<dbReference type="RefSeq" id="WP_186858653.1">
    <property type="nucleotide sequence ID" value="NZ_JACOON010000007.1"/>
</dbReference>
<dbReference type="InterPro" id="IPR003016">
    <property type="entry name" value="2-oxoA_DH_lipoyl-BS"/>
</dbReference>
<dbReference type="InterPro" id="IPR001078">
    <property type="entry name" value="2-oxoacid_DH_actylTfrase"/>
</dbReference>
<dbReference type="Gene3D" id="2.40.50.100">
    <property type="match status" value="1"/>
</dbReference>
<dbReference type="InterPro" id="IPR004167">
    <property type="entry name" value="PSBD"/>
</dbReference>
<evidence type="ECO:0000256" key="4">
    <source>
        <dbReference type="ARBA" id="ARBA00022823"/>
    </source>
</evidence>
<reference evidence="10 11" key="1">
    <citation type="submission" date="2020-08" db="EMBL/GenBank/DDBJ databases">
        <title>Genome public.</title>
        <authorList>
            <person name="Liu C."/>
            <person name="Sun Q."/>
        </authorList>
    </citation>
    <scope>NUCLEOTIDE SEQUENCE [LARGE SCALE GENOMIC DNA]</scope>
    <source>
        <strain evidence="10 11">NSJ-35</strain>
    </source>
</reference>
<gene>
    <name evidence="10" type="ORF">H8S18_12725</name>
</gene>
<evidence type="ECO:0000256" key="2">
    <source>
        <dbReference type="ARBA" id="ARBA00007317"/>
    </source>
</evidence>
<comment type="cofactor">
    <cofactor evidence="1 6">
        <name>(R)-lipoate</name>
        <dbReference type="ChEBI" id="CHEBI:83088"/>
    </cofactor>
</comment>
<evidence type="ECO:0000313" key="11">
    <source>
        <dbReference type="Proteomes" id="UP000606889"/>
    </source>
</evidence>
<dbReference type="InterPro" id="IPR000089">
    <property type="entry name" value="Biotin_lipoyl"/>
</dbReference>